<proteinExistence type="predicted"/>
<feature type="compositionally biased region" description="Basic and acidic residues" evidence="1">
    <location>
        <begin position="49"/>
        <end position="68"/>
    </location>
</feature>
<protein>
    <submittedName>
        <fullName evidence="2">Uncharacterized protein</fullName>
    </submittedName>
</protein>
<dbReference type="RefSeq" id="WP_397084831.1">
    <property type="nucleotide sequence ID" value="NZ_JBITGY010000006.1"/>
</dbReference>
<evidence type="ECO:0000313" key="3">
    <source>
        <dbReference type="Proteomes" id="UP001612741"/>
    </source>
</evidence>
<gene>
    <name evidence="2" type="ORF">ACIBG2_25465</name>
</gene>
<evidence type="ECO:0000256" key="1">
    <source>
        <dbReference type="SAM" id="MobiDB-lite"/>
    </source>
</evidence>
<keyword evidence="3" id="KW-1185">Reference proteome</keyword>
<feature type="region of interest" description="Disordered" evidence="1">
    <location>
        <begin position="48"/>
        <end position="86"/>
    </location>
</feature>
<evidence type="ECO:0000313" key="2">
    <source>
        <dbReference type="EMBL" id="MFI6500747.1"/>
    </source>
</evidence>
<accession>A0ABW7YYF4</accession>
<organism evidence="2 3">
    <name type="scientific">Nonomuraea typhae</name>
    <dbReference type="NCBI Taxonomy" id="2603600"/>
    <lineage>
        <taxon>Bacteria</taxon>
        <taxon>Bacillati</taxon>
        <taxon>Actinomycetota</taxon>
        <taxon>Actinomycetes</taxon>
        <taxon>Streptosporangiales</taxon>
        <taxon>Streptosporangiaceae</taxon>
        <taxon>Nonomuraea</taxon>
    </lineage>
</organism>
<name>A0ABW7YYF4_9ACTN</name>
<dbReference type="Proteomes" id="UP001612741">
    <property type="component" value="Unassembled WGS sequence"/>
</dbReference>
<comment type="caution">
    <text evidence="2">The sequence shown here is derived from an EMBL/GenBank/DDBJ whole genome shotgun (WGS) entry which is preliminary data.</text>
</comment>
<reference evidence="2 3" key="1">
    <citation type="submission" date="2024-10" db="EMBL/GenBank/DDBJ databases">
        <title>The Natural Products Discovery Center: Release of the First 8490 Sequenced Strains for Exploring Actinobacteria Biosynthetic Diversity.</title>
        <authorList>
            <person name="Kalkreuter E."/>
            <person name="Kautsar S.A."/>
            <person name="Yang D."/>
            <person name="Bader C.D."/>
            <person name="Teijaro C.N."/>
            <person name="Fluegel L."/>
            <person name="Davis C.M."/>
            <person name="Simpson J.R."/>
            <person name="Lauterbach L."/>
            <person name="Steele A.D."/>
            <person name="Gui C."/>
            <person name="Meng S."/>
            <person name="Li G."/>
            <person name="Viehrig K."/>
            <person name="Ye F."/>
            <person name="Su P."/>
            <person name="Kiefer A.F."/>
            <person name="Nichols A."/>
            <person name="Cepeda A.J."/>
            <person name="Yan W."/>
            <person name="Fan B."/>
            <person name="Jiang Y."/>
            <person name="Adhikari A."/>
            <person name="Zheng C.-J."/>
            <person name="Schuster L."/>
            <person name="Cowan T.M."/>
            <person name="Smanski M.J."/>
            <person name="Chevrette M.G."/>
            <person name="De Carvalho L.P.S."/>
            <person name="Shen B."/>
        </authorList>
    </citation>
    <scope>NUCLEOTIDE SEQUENCE [LARGE SCALE GENOMIC DNA]</scope>
    <source>
        <strain evidence="2 3">NPDC050545</strain>
    </source>
</reference>
<sequence length="86" mass="10197">MTDVPYEISQDLGDDPQESLIAMYQDKLPERHKIAEIDDEADRSIVTWMREEDKRDTDAHPDLLEEPRSYFQEQEQEQEEQEEGQG</sequence>
<dbReference type="EMBL" id="JBITGY010000006">
    <property type="protein sequence ID" value="MFI6500747.1"/>
    <property type="molecule type" value="Genomic_DNA"/>
</dbReference>
<feature type="compositionally biased region" description="Acidic residues" evidence="1">
    <location>
        <begin position="74"/>
        <end position="86"/>
    </location>
</feature>